<keyword evidence="3" id="KW-1185">Reference proteome</keyword>
<evidence type="ECO:0000313" key="3">
    <source>
        <dbReference type="Proteomes" id="UP001163846"/>
    </source>
</evidence>
<name>A0AA38PKE1_9AGAR</name>
<feature type="region of interest" description="Disordered" evidence="1">
    <location>
        <begin position="1"/>
        <end position="32"/>
    </location>
</feature>
<comment type="caution">
    <text evidence="2">The sequence shown here is derived from an EMBL/GenBank/DDBJ whole genome shotgun (WGS) entry which is preliminary data.</text>
</comment>
<dbReference type="AlphaFoldDB" id="A0AA38PKE1"/>
<proteinExistence type="predicted"/>
<protein>
    <submittedName>
        <fullName evidence="2">Uncharacterized protein</fullName>
    </submittedName>
</protein>
<evidence type="ECO:0000256" key="1">
    <source>
        <dbReference type="SAM" id="MobiDB-lite"/>
    </source>
</evidence>
<feature type="compositionally biased region" description="Low complexity" evidence="1">
    <location>
        <begin position="18"/>
        <end position="30"/>
    </location>
</feature>
<evidence type="ECO:0000313" key="2">
    <source>
        <dbReference type="EMBL" id="KAJ3844567.1"/>
    </source>
</evidence>
<accession>A0AA38PKE1</accession>
<dbReference type="EMBL" id="MU805950">
    <property type="protein sequence ID" value="KAJ3844567.1"/>
    <property type="molecule type" value="Genomic_DNA"/>
</dbReference>
<reference evidence="2" key="1">
    <citation type="submission" date="2022-08" db="EMBL/GenBank/DDBJ databases">
        <authorList>
            <consortium name="DOE Joint Genome Institute"/>
            <person name="Min B."/>
            <person name="Riley R."/>
            <person name="Sierra-Patev S."/>
            <person name="Naranjo-Ortiz M."/>
            <person name="Looney B."/>
            <person name="Konkel Z."/>
            <person name="Slot J.C."/>
            <person name="Sakamoto Y."/>
            <person name="Steenwyk J.L."/>
            <person name="Rokas A."/>
            <person name="Carro J."/>
            <person name="Camarero S."/>
            <person name="Ferreira P."/>
            <person name="Molpeceres G."/>
            <person name="Ruiz-Duenas F.J."/>
            <person name="Serrano A."/>
            <person name="Henrissat B."/>
            <person name="Drula E."/>
            <person name="Hughes K.W."/>
            <person name="Mata J.L."/>
            <person name="Ishikawa N.K."/>
            <person name="Vargas-Isla R."/>
            <person name="Ushijima S."/>
            <person name="Smith C.A."/>
            <person name="Ahrendt S."/>
            <person name="Andreopoulos W."/>
            <person name="He G."/>
            <person name="Labutti K."/>
            <person name="Lipzen A."/>
            <person name="Ng V."/>
            <person name="Sandor L."/>
            <person name="Barry K."/>
            <person name="Martinez A.T."/>
            <person name="Xiao Y."/>
            <person name="Gibbons J.G."/>
            <person name="Terashima K."/>
            <person name="Hibbett D.S."/>
            <person name="Grigoriev I.V."/>
        </authorList>
    </citation>
    <scope>NUCLEOTIDE SEQUENCE</scope>
    <source>
        <strain evidence="2">TFB9207</strain>
    </source>
</reference>
<sequence length="311" mass="34383">MSQQTDSKPPPGECPVFSQSQSDPQSASPSGAFFMNASHFRVHGGAFNHANGDMHNNITTNNDSSTRSDFNNNNTGANRYRGSHIRHYFELSRSLNRANSGRYPDDFRGSYNHNGDHEDFRGGTNTAYYLAGQHAGVSDRSSEGNLDADNAIHVRGQVQSEPQLSIASYRDEIPEPSITNAFHFGQQQGQIENLSAVSTGNQDHYEYNGDHNTSAREILTPANTGKGKEFSGAAQLRQCVEKLLANLSERRMGNSLTGLADALIKVGWDREGLCDAVWGDVEHVYKGTEWKPPIFTKLRKICKDWEQLGSE</sequence>
<gene>
    <name evidence="2" type="ORF">F5878DRAFT_637209</name>
</gene>
<organism evidence="2 3">
    <name type="scientific">Lentinula raphanica</name>
    <dbReference type="NCBI Taxonomy" id="153919"/>
    <lineage>
        <taxon>Eukaryota</taxon>
        <taxon>Fungi</taxon>
        <taxon>Dikarya</taxon>
        <taxon>Basidiomycota</taxon>
        <taxon>Agaricomycotina</taxon>
        <taxon>Agaricomycetes</taxon>
        <taxon>Agaricomycetidae</taxon>
        <taxon>Agaricales</taxon>
        <taxon>Marasmiineae</taxon>
        <taxon>Omphalotaceae</taxon>
        <taxon>Lentinula</taxon>
    </lineage>
</organism>
<dbReference type="Proteomes" id="UP001163846">
    <property type="component" value="Unassembled WGS sequence"/>
</dbReference>